<name>A0ABN7ZWA5_9BACI</name>
<dbReference type="Gene3D" id="2.70.70.10">
    <property type="entry name" value="Glucose Permease (Domain IIA)"/>
    <property type="match status" value="1"/>
</dbReference>
<keyword evidence="4" id="KW-1185">Reference proteome</keyword>
<gene>
    <name evidence="3" type="ORF">BACCIP111899_02436</name>
</gene>
<keyword evidence="1" id="KW-0732">Signal</keyword>
<dbReference type="InterPro" id="IPR003646">
    <property type="entry name" value="SH3-like_bac-type"/>
</dbReference>
<organism evidence="3 4">
    <name type="scientific">Bacillus rhizoplanae</name>
    <dbReference type="NCBI Taxonomy" id="2880966"/>
    <lineage>
        <taxon>Bacteria</taxon>
        <taxon>Bacillati</taxon>
        <taxon>Bacillota</taxon>
        <taxon>Bacilli</taxon>
        <taxon>Bacillales</taxon>
        <taxon>Bacillaceae</taxon>
        <taxon>Bacillus</taxon>
    </lineage>
</organism>
<comment type="caution">
    <text evidence="3">The sequence shown here is derived from an EMBL/GenBank/DDBJ whole genome shotgun (WGS) entry which is preliminary data.</text>
</comment>
<evidence type="ECO:0000313" key="4">
    <source>
        <dbReference type="Proteomes" id="UP000789423"/>
    </source>
</evidence>
<dbReference type="PROSITE" id="PS51781">
    <property type="entry name" value="SH3B"/>
    <property type="match status" value="2"/>
</dbReference>
<feature type="domain" description="SH3b" evidence="2">
    <location>
        <begin position="105"/>
        <end position="167"/>
    </location>
</feature>
<accession>A0ABN7ZWA5</accession>
<evidence type="ECO:0000259" key="2">
    <source>
        <dbReference type="PROSITE" id="PS51781"/>
    </source>
</evidence>
<feature type="domain" description="SH3b" evidence="2">
    <location>
        <begin position="179"/>
        <end position="241"/>
    </location>
</feature>
<dbReference type="InterPro" id="IPR016047">
    <property type="entry name" value="M23ase_b-sheet_dom"/>
</dbReference>
<proteinExistence type="predicted"/>
<dbReference type="CDD" id="cd12797">
    <property type="entry name" value="M23_peptidase"/>
    <property type="match status" value="1"/>
</dbReference>
<dbReference type="EMBL" id="CAKJTI010000010">
    <property type="protein sequence ID" value="CAG9613241.1"/>
    <property type="molecule type" value="Genomic_DNA"/>
</dbReference>
<feature type="chain" id="PRO_5046886033" description="SH3b domain-containing protein" evidence="1">
    <location>
        <begin position="17"/>
        <end position="388"/>
    </location>
</feature>
<dbReference type="SUPFAM" id="SSF51261">
    <property type="entry name" value="Duplicated hybrid motif"/>
    <property type="match status" value="1"/>
</dbReference>
<dbReference type="RefSeq" id="WP_230575328.1">
    <property type="nucleotide sequence ID" value="NZ_CAKJTI010000010.1"/>
</dbReference>
<dbReference type="InterPro" id="IPR052354">
    <property type="entry name" value="Cell_Wall_Dynamics_Protein"/>
</dbReference>
<feature type="signal peptide" evidence="1">
    <location>
        <begin position="1"/>
        <end position="16"/>
    </location>
</feature>
<sequence>MNMKAAAMTAATVAVASILPSMTDSTVQTVEAQQKPKTKIGYVKTNTLQVYTSPKTTDSVIENIVRDTPVTILETTDEWYKIQTQDKNGYVKKEAISLTKPSNSKQQYIVNSDALNVRSEPNTQSEIIDVLPNGKFVTVQEEENGWYKIIHNGTNGYVKKEFLSNGTQPLVKGVTVQGGSSYYVATPALKVRSGAGTNTAVIGSLQNGTQVQVVGKVGTWYKIRYGSGYGYVAQQYILQGQQQQQQQQQQQAKPSIPAVFKYPVQGNVSSTFDVRWGQMHYGVDFAATGNVPIQASAPGTVVKSYYSTSYGNVVFVAHHINGNLYTTVYAHMKNRAVKVGDNVATGQLLGYMGNTGHSTGQHLHFELHNGEWNFEKTNAVNPLPFLVR</sequence>
<dbReference type="Proteomes" id="UP000789423">
    <property type="component" value="Unassembled WGS sequence"/>
</dbReference>
<protein>
    <recommendedName>
        <fullName evidence="2">SH3b domain-containing protein</fullName>
    </recommendedName>
</protein>
<dbReference type="Pfam" id="PF08239">
    <property type="entry name" value="SH3_3"/>
    <property type="match status" value="3"/>
</dbReference>
<dbReference type="PANTHER" id="PTHR34408">
    <property type="entry name" value="FAMILY PROTEIN, PUTATIVE-RELATED"/>
    <property type="match status" value="1"/>
</dbReference>
<reference evidence="3 4" key="1">
    <citation type="submission" date="2021-10" db="EMBL/GenBank/DDBJ databases">
        <authorList>
            <person name="Criscuolo A."/>
        </authorList>
    </citation>
    <scope>NUCLEOTIDE SEQUENCE [LARGE SCALE GENOMIC DNA]</scope>
    <source>
        <strain evidence="4">CIP 111899</strain>
    </source>
</reference>
<dbReference type="InterPro" id="IPR011055">
    <property type="entry name" value="Dup_hybrid_motif"/>
</dbReference>
<evidence type="ECO:0000313" key="3">
    <source>
        <dbReference type="EMBL" id="CAG9613241.1"/>
    </source>
</evidence>
<dbReference type="Gene3D" id="2.30.30.40">
    <property type="entry name" value="SH3 Domains"/>
    <property type="match status" value="3"/>
</dbReference>
<evidence type="ECO:0000256" key="1">
    <source>
        <dbReference type="SAM" id="SignalP"/>
    </source>
</evidence>
<dbReference type="Pfam" id="PF01551">
    <property type="entry name" value="Peptidase_M23"/>
    <property type="match status" value="1"/>
</dbReference>
<dbReference type="PANTHER" id="PTHR34408:SF1">
    <property type="entry name" value="GLYCOSYL HYDROLASE FAMILY 19 DOMAIN-CONTAINING PROTEIN HI_1415"/>
    <property type="match status" value="1"/>
</dbReference>
<dbReference type="SMART" id="SM00287">
    <property type="entry name" value="SH3b"/>
    <property type="match status" value="3"/>
</dbReference>